<reference evidence="1 2" key="1">
    <citation type="submission" date="2011-09" db="EMBL/GenBank/DDBJ databases">
        <authorList>
            <person name="Weinstock G."/>
            <person name="Sodergren E."/>
            <person name="Clifton S."/>
            <person name="Fulton L."/>
            <person name="Fulton B."/>
            <person name="Courtney L."/>
            <person name="Fronick C."/>
            <person name="Harrison M."/>
            <person name="Strong C."/>
            <person name="Farmer C."/>
            <person name="Delahaunty K."/>
            <person name="Markovic C."/>
            <person name="Hall O."/>
            <person name="Minx P."/>
            <person name="Tomlinson C."/>
            <person name="Mitreva M."/>
            <person name="Hou S."/>
            <person name="Chen J."/>
            <person name="Wollam A."/>
            <person name="Pepin K.H."/>
            <person name="Johnson M."/>
            <person name="Bhonagiri V."/>
            <person name="Zhang X."/>
            <person name="Suruliraj S."/>
            <person name="Warren W."/>
            <person name="Chinwalla A."/>
            <person name="Mardis E.R."/>
            <person name="Wilson R.K."/>
        </authorList>
    </citation>
    <scope>NUCLEOTIDE SEQUENCE [LARGE SCALE GENOMIC DNA]</scope>
    <source>
        <strain evidence="1 2">F0439</strain>
    </source>
</reference>
<dbReference type="eggNOG" id="ENOG50309UA">
    <property type="taxonomic scope" value="Bacteria"/>
</dbReference>
<sequence>MNDSGIESQLGTSAFEKVMFVLDKQPTKANISDFALQGNLTPEPMDETAWALPGYLSDDFNLFLVFAPNVGDRWTVTCSKVTIENGNQITEMSNVVPTGSGLNAIAQISKSGAIELLAYFKTLEANRLGHFDSEIWHLA</sequence>
<dbReference type="RefSeq" id="WP_008215418.1">
    <property type="nucleotide sequence ID" value="NZ_JH415063.1"/>
</dbReference>
<organism evidence="1 2">
    <name type="scientific">Lentilactobacillus parafarraginis F0439</name>
    <dbReference type="NCBI Taxonomy" id="797515"/>
    <lineage>
        <taxon>Bacteria</taxon>
        <taxon>Bacillati</taxon>
        <taxon>Bacillota</taxon>
        <taxon>Bacilli</taxon>
        <taxon>Lactobacillales</taxon>
        <taxon>Lactobacillaceae</taxon>
        <taxon>Lentilactobacillus</taxon>
    </lineage>
</organism>
<dbReference type="Proteomes" id="UP000004625">
    <property type="component" value="Unassembled WGS sequence"/>
</dbReference>
<dbReference type="HOGENOM" id="CLU_145993_0_0_9"/>
<proteinExistence type="predicted"/>
<dbReference type="STRING" id="797515.HMPREF9103_03131"/>
<name>G9ZTP6_9LACO</name>
<evidence type="ECO:0000313" key="1">
    <source>
        <dbReference type="EMBL" id="EHL95159.1"/>
    </source>
</evidence>
<dbReference type="PATRIC" id="fig|797515.3.peg.2845"/>
<dbReference type="AlphaFoldDB" id="G9ZTP6"/>
<protein>
    <submittedName>
        <fullName evidence="1">Uncharacterized protein</fullName>
    </submittedName>
</protein>
<gene>
    <name evidence="1" type="ORF">HMPREF9103_03131</name>
</gene>
<comment type="caution">
    <text evidence="1">The sequence shown here is derived from an EMBL/GenBank/DDBJ whole genome shotgun (WGS) entry which is preliminary data.</text>
</comment>
<dbReference type="EMBL" id="AGEY01000211">
    <property type="protein sequence ID" value="EHL95159.1"/>
    <property type="molecule type" value="Genomic_DNA"/>
</dbReference>
<accession>G9ZTP6</accession>
<keyword evidence="2" id="KW-1185">Reference proteome</keyword>
<evidence type="ECO:0000313" key="2">
    <source>
        <dbReference type="Proteomes" id="UP000004625"/>
    </source>
</evidence>